<dbReference type="Pfam" id="PF00831">
    <property type="entry name" value="Ribosomal_L29"/>
    <property type="match status" value="1"/>
</dbReference>
<evidence type="ECO:0000256" key="1">
    <source>
        <dbReference type="ARBA" id="ARBA00009254"/>
    </source>
</evidence>
<dbReference type="SUPFAM" id="SSF46561">
    <property type="entry name" value="Ribosomal protein L29 (L29p)"/>
    <property type="match status" value="1"/>
</dbReference>
<sequence>MTKPAELREKDDEQLALMLKETQEQLFRLRLQSTTERLEAPSEVLKAKREIARIKTILRQRQLQAEAGA</sequence>
<reference evidence="6 7" key="2">
    <citation type="submission" date="2019-01" db="EMBL/GenBank/DDBJ databases">
        <title>Tautonia sociabilis, a novel thermotolerant planctomycete of Isosphaeraceae family, isolated from a 4000 m deep subterranean habitat.</title>
        <authorList>
            <person name="Kovaleva O.L."/>
            <person name="Elcheninov A.G."/>
            <person name="Van Heerden E."/>
            <person name="Toshchakov S.V."/>
            <person name="Novikov A."/>
            <person name="Bonch-Osmolovskaya E.A."/>
            <person name="Kublanov I.V."/>
        </authorList>
    </citation>
    <scope>NUCLEOTIDE SEQUENCE [LARGE SCALE GENOMIC DNA]</scope>
    <source>
        <strain evidence="6 7">GM2012</strain>
    </source>
</reference>
<evidence type="ECO:0000256" key="2">
    <source>
        <dbReference type="ARBA" id="ARBA00022980"/>
    </source>
</evidence>
<dbReference type="InterPro" id="IPR050063">
    <property type="entry name" value="Ribosomal_protein_uL29"/>
</dbReference>
<reference evidence="6 7" key="1">
    <citation type="submission" date="2018-12" db="EMBL/GenBank/DDBJ databases">
        <authorList>
            <person name="Toschakov S.V."/>
        </authorList>
    </citation>
    <scope>NUCLEOTIDE SEQUENCE [LARGE SCALE GENOMIC DNA]</scope>
    <source>
        <strain evidence="6 7">GM2012</strain>
    </source>
</reference>
<dbReference type="AlphaFoldDB" id="A0A432MG16"/>
<dbReference type="PANTHER" id="PTHR10916:SF0">
    <property type="entry name" value="LARGE RIBOSOMAL SUBUNIT PROTEIN UL29C"/>
    <property type="match status" value="1"/>
</dbReference>
<dbReference type="GO" id="GO:0022625">
    <property type="term" value="C:cytosolic large ribosomal subunit"/>
    <property type="evidence" value="ECO:0007669"/>
    <property type="project" value="TreeGrafter"/>
</dbReference>
<dbReference type="Proteomes" id="UP000280296">
    <property type="component" value="Unassembled WGS sequence"/>
</dbReference>
<protein>
    <recommendedName>
        <fullName evidence="4 5">Large ribosomal subunit protein uL29</fullName>
    </recommendedName>
</protein>
<dbReference type="CDD" id="cd00427">
    <property type="entry name" value="Ribosomal_L29_HIP"/>
    <property type="match status" value="1"/>
</dbReference>
<comment type="caution">
    <text evidence="6">The sequence shown here is derived from an EMBL/GenBank/DDBJ whole genome shotgun (WGS) entry which is preliminary data.</text>
</comment>
<dbReference type="HAMAP" id="MF_00374">
    <property type="entry name" value="Ribosomal_uL29"/>
    <property type="match status" value="1"/>
</dbReference>
<dbReference type="GO" id="GO:0003735">
    <property type="term" value="F:structural constituent of ribosome"/>
    <property type="evidence" value="ECO:0007669"/>
    <property type="project" value="InterPro"/>
</dbReference>
<comment type="similarity">
    <text evidence="1 5">Belongs to the universal ribosomal protein uL29 family.</text>
</comment>
<dbReference type="NCBIfam" id="TIGR00012">
    <property type="entry name" value="L29"/>
    <property type="match status" value="1"/>
</dbReference>
<keyword evidence="3 5" id="KW-0687">Ribonucleoprotein</keyword>
<evidence type="ECO:0000256" key="5">
    <source>
        <dbReference type="HAMAP-Rule" id="MF_00374"/>
    </source>
</evidence>
<proteinExistence type="inferred from homology"/>
<dbReference type="EMBL" id="RYZH01000040">
    <property type="protein sequence ID" value="RUL85405.1"/>
    <property type="molecule type" value="Genomic_DNA"/>
</dbReference>
<dbReference type="OrthoDB" id="9815192at2"/>
<evidence type="ECO:0000313" key="7">
    <source>
        <dbReference type="Proteomes" id="UP000280296"/>
    </source>
</evidence>
<dbReference type="RefSeq" id="WP_126726984.1">
    <property type="nucleotide sequence ID" value="NZ_RYZH01000040.1"/>
</dbReference>
<dbReference type="PANTHER" id="PTHR10916">
    <property type="entry name" value="60S RIBOSOMAL PROTEIN L35/50S RIBOSOMAL PROTEIN L29"/>
    <property type="match status" value="1"/>
</dbReference>
<keyword evidence="2 5" id="KW-0689">Ribosomal protein</keyword>
<keyword evidence="7" id="KW-1185">Reference proteome</keyword>
<evidence type="ECO:0000256" key="4">
    <source>
        <dbReference type="ARBA" id="ARBA00035204"/>
    </source>
</evidence>
<accession>A0A432MG16</accession>
<name>A0A432MG16_9BACT</name>
<dbReference type="InterPro" id="IPR001854">
    <property type="entry name" value="Ribosomal_uL29"/>
</dbReference>
<gene>
    <name evidence="5" type="primary">rpmC</name>
    <name evidence="6" type="ORF">TsocGM_18700</name>
</gene>
<dbReference type="InterPro" id="IPR036049">
    <property type="entry name" value="Ribosomal_uL29_sf"/>
</dbReference>
<evidence type="ECO:0000313" key="6">
    <source>
        <dbReference type="EMBL" id="RUL85405.1"/>
    </source>
</evidence>
<organism evidence="6 7">
    <name type="scientific">Tautonia sociabilis</name>
    <dbReference type="NCBI Taxonomy" id="2080755"/>
    <lineage>
        <taxon>Bacteria</taxon>
        <taxon>Pseudomonadati</taxon>
        <taxon>Planctomycetota</taxon>
        <taxon>Planctomycetia</taxon>
        <taxon>Isosphaerales</taxon>
        <taxon>Isosphaeraceae</taxon>
        <taxon>Tautonia</taxon>
    </lineage>
</organism>
<evidence type="ECO:0000256" key="3">
    <source>
        <dbReference type="ARBA" id="ARBA00023274"/>
    </source>
</evidence>
<dbReference type="GO" id="GO:0006412">
    <property type="term" value="P:translation"/>
    <property type="evidence" value="ECO:0007669"/>
    <property type="project" value="UniProtKB-UniRule"/>
</dbReference>
<dbReference type="Gene3D" id="1.10.287.310">
    <property type="match status" value="1"/>
</dbReference>